<dbReference type="AlphaFoldDB" id="A0A7W7YIY0"/>
<gene>
    <name evidence="2" type="ORF">HNQ64_001164</name>
</gene>
<keyword evidence="1" id="KW-1133">Transmembrane helix</keyword>
<evidence type="ECO:0000313" key="2">
    <source>
        <dbReference type="EMBL" id="MBB5036922.1"/>
    </source>
</evidence>
<comment type="caution">
    <text evidence="2">The sequence shown here is derived from an EMBL/GenBank/DDBJ whole genome shotgun (WGS) entry which is preliminary data.</text>
</comment>
<dbReference type="EMBL" id="JACHIF010000002">
    <property type="protein sequence ID" value="MBB5036922.1"/>
    <property type="molecule type" value="Genomic_DNA"/>
</dbReference>
<evidence type="ECO:0000256" key="1">
    <source>
        <dbReference type="SAM" id="Phobius"/>
    </source>
</evidence>
<protein>
    <submittedName>
        <fullName evidence="2">Uncharacterized protein</fullName>
    </submittedName>
</protein>
<keyword evidence="1" id="KW-0812">Transmembrane</keyword>
<sequence length="332" mass="37044">MKFFVQRLQPRFGFSSIELLMVLSLSAIVLGGMVVSYGTLVRSQPQIAGVVKVPLDTTRLTRFYGEADLKRQDTASAPSFGSLALAEELREQFYHDVMSATAVFCLPRQGDNTWKPSYIKYNPDTDEELDTSQKFRAHVIRVAGVASSLYQNYRNPGASSEKDLPNLSVFILSYSKMSGYLKVLAIYDIDVIRFVEKSQPLGFHASVKRYTDPAGPPAGVDYNLIFSGGYSVFYPPANPAAQVEADMATDGFTPLFVTFERYTRLAVRESTAIDRFKLAAERPFYFIWWPDPSARHLGQQKNTASPTTPLGAYNHMAGRTSFMFTVPVFPAL</sequence>
<keyword evidence="3" id="KW-1185">Reference proteome</keyword>
<feature type="transmembrane region" description="Helical" evidence="1">
    <location>
        <begin position="12"/>
        <end position="37"/>
    </location>
</feature>
<evidence type="ECO:0000313" key="3">
    <source>
        <dbReference type="Proteomes" id="UP000534294"/>
    </source>
</evidence>
<dbReference type="Proteomes" id="UP000534294">
    <property type="component" value="Unassembled WGS sequence"/>
</dbReference>
<reference evidence="2 3" key="1">
    <citation type="submission" date="2020-08" db="EMBL/GenBank/DDBJ databases">
        <title>Genomic Encyclopedia of Type Strains, Phase IV (KMG-IV): sequencing the most valuable type-strain genomes for metagenomic binning, comparative biology and taxonomic classification.</title>
        <authorList>
            <person name="Goeker M."/>
        </authorList>
    </citation>
    <scope>NUCLEOTIDE SEQUENCE [LARGE SCALE GENOMIC DNA]</scope>
    <source>
        <strain evidence="2 3">DSM 12251</strain>
    </source>
</reference>
<dbReference type="RefSeq" id="WP_184206314.1">
    <property type="nucleotide sequence ID" value="NZ_JACHIF010000002.1"/>
</dbReference>
<organism evidence="2 3">
    <name type="scientific">Prosthecobacter dejongeii</name>
    <dbReference type="NCBI Taxonomy" id="48465"/>
    <lineage>
        <taxon>Bacteria</taxon>
        <taxon>Pseudomonadati</taxon>
        <taxon>Verrucomicrobiota</taxon>
        <taxon>Verrucomicrobiia</taxon>
        <taxon>Verrucomicrobiales</taxon>
        <taxon>Verrucomicrobiaceae</taxon>
        <taxon>Prosthecobacter</taxon>
    </lineage>
</organism>
<proteinExistence type="predicted"/>
<accession>A0A7W7YIY0</accession>
<name>A0A7W7YIY0_9BACT</name>
<keyword evidence="1" id="KW-0472">Membrane</keyword>